<feature type="chain" id="PRO_5011432409" evidence="1">
    <location>
        <begin position="22"/>
        <end position="154"/>
    </location>
</feature>
<protein>
    <submittedName>
        <fullName evidence="2">Uncharacterized protein</fullName>
    </submittedName>
</protein>
<feature type="signal peptide" evidence="1">
    <location>
        <begin position="1"/>
        <end position="21"/>
    </location>
</feature>
<name>A0A1G7X3U3_9FLAO</name>
<proteinExistence type="predicted"/>
<gene>
    <name evidence="2" type="ORF">SAMN04488062_102135</name>
</gene>
<accession>A0A1G7X3U3</accession>
<dbReference type="EMBL" id="FNDB01000002">
    <property type="protein sequence ID" value="SDG78240.1"/>
    <property type="molecule type" value="Genomic_DNA"/>
</dbReference>
<dbReference type="OrthoDB" id="1203055at2"/>
<keyword evidence="1" id="KW-0732">Signal</keyword>
<dbReference type="STRING" id="178355.SAMN04488062_102135"/>
<organism evidence="2 3">
    <name type="scientific">Flavobacterium omnivorum</name>
    <dbReference type="NCBI Taxonomy" id="178355"/>
    <lineage>
        <taxon>Bacteria</taxon>
        <taxon>Pseudomonadati</taxon>
        <taxon>Bacteroidota</taxon>
        <taxon>Flavobacteriia</taxon>
        <taxon>Flavobacteriales</taxon>
        <taxon>Flavobacteriaceae</taxon>
        <taxon>Flavobacterium</taxon>
    </lineage>
</organism>
<evidence type="ECO:0000313" key="2">
    <source>
        <dbReference type="EMBL" id="SDG78240.1"/>
    </source>
</evidence>
<dbReference type="Proteomes" id="UP000199274">
    <property type="component" value="Unassembled WGS sequence"/>
</dbReference>
<keyword evidence="3" id="KW-1185">Reference proteome</keyword>
<evidence type="ECO:0000256" key="1">
    <source>
        <dbReference type="SAM" id="SignalP"/>
    </source>
</evidence>
<evidence type="ECO:0000313" key="3">
    <source>
        <dbReference type="Proteomes" id="UP000199274"/>
    </source>
</evidence>
<dbReference type="AlphaFoldDB" id="A0A1G7X3U3"/>
<sequence>MKTVKSILVLMIFCFLPKVNAQESGFNQDTKVQTKNELSYYQQRGLEDAQHEQQFKVKSKNEERVFWKEQKQYEKELRKNNRRAYNAYLQGKKEGYAAHHDHCDNHCDHSAYWYQNAGYYYYGYRQPQYENRTPRTSVNTQIGVGVPRVKLGIF</sequence>
<reference evidence="3" key="1">
    <citation type="submission" date="2016-10" db="EMBL/GenBank/DDBJ databases">
        <authorList>
            <person name="Varghese N."/>
            <person name="Submissions S."/>
        </authorList>
    </citation>
    <scope>NUCLEOTIDE SEQUENCE [LARGE SCALE GENOMIC DNA]</scope>
    <source>
        <strain evidence="3">CGMCC 1.2747</strain>
    </source>
</reference>